<dbReference type="WBParaSite" id="PDA_v2.g30178.t1">
    <property type="protein sequence ID" value="PDA_v2.g30178.t1"/>
    <property type="gene ID" value="PDA_v2.g30178"/>
</dbReference>
<protein>
    <submittedName>
        <fullName evidence="2">Uncharacterized protein</fullName>
    </submittedName>
</protein>
<name>A0A914QFL2_9BILA</name>
<dbReference type="InterPro" id="IPR004988">
    <property type="entry name" value="DUF273"/>
</dbReference>
<keyword evidence="1" id="KW-1185">Reference proteome</keyword>
<dbReference type="Proteomes" id="UP000887578">
    <property type="component" value="Unplaced"/>
</dbReference>
<dbReference type="InterPro" id="IPR029044">
    <property type="entry name" value="Nucleotide-diphossugar_trans"/>
</dbReference>
<dbReference type="PANTHER" id="PTHR31562">
    <property type="entry name" value="PROTEIN CBG18972"/>
    <property type="match status" value="1"/>
</dbReference>
<evidence type="ECO:0000313" key="2">
    <source>
        <dbReference type="WBParaSite" id="PDA_v2.g30178.t1"/>
    </source>
</evidence>
<sequence>MNSKIAIVIIIIKEEDYADYEIAINTTKCYAKHFGYQMHLIYAEKTVEIQENCKQNDIYFKRHCALAWFLEENKNTIDYALYIDADMGVINPCHTIQEYIDVDEKIEIIFYERYYNHEIAAGSYLLKNTQTSRSFLLYWSNYKLPESFHGTDNGALHVSVL</sequence>
<dbReference type="Gene3D" id="3.90.550.10">
    <property type="entry name" value="Spore Coat Polysaccharide Biosynthesis Protein SpsA, Chain A"/>
    <property type="match status" value="1"/>
</dbReference>
<dbReference type="AlphaFoldDB" id="A0A914QFL2"/>
<evidence type="ECO:0000313" key="1">
    <source>
        <dbReference type="Proteomes" id="UP000887578"/>
    </source>
</evidence>
<dbReference type="PANTHER" id="PTHR31562:SF2">
    <property type="entry name" value="NUCLEOTIDE-DIPHOSPHO-SUGAR TRANSFERASE"/>
    <property type="match status" value="1"/>
</dbReference>
<organism evidence="1 2">
    <name type="scientific">Panagrolaimus davidi</name>
    <dbReference type="NCBI Taxonomy" id="227884"/>
    <lineage>
        <taxon>Eukaryota</taxon>
        <taxon>Metazoa</taxon>
        <taxon>Ecdysozoa</taxon>
        <taxon>Nematoda</taxon>
        <taxon>Chromadorea</taxon>
        <taxon>Rhabditida</taxon>
        <taxon>Tylenchina</taxon>
        <taxon>Panagrolaimomorpha</taxon>
        <taxon>Panagrolaimoidea</taxon>
        <taxon>Panagrolaimidae</taxon>
        <taxon>Panagrolaimus</taxon>
    </lineage>
</organism>
<proteinExistence type="predicted"/>
<reference evidence="2" key="1">
    <citation type="submission" date="2022-11" db="UniProtKB">
        <authorList>
            <consortium name="WormBaseParasite"/>
        </authorList>
    </citation>
    <scope>IDENTIFICATION</scope>
</reference>
<dbReference type="Pfam" id="PF03314">
    <property type="entry name" value="DUF273"/>
    <property type="match status" value="1"/>
</dbReference>
<accession>A0A914QFL2</accession>